<dbReference type="HOGENOM" id="CLU_124677_0_0_1"/>
<keyword evidence="2" id="KW-1185">Reference proteome</keyword>
<organism evidence="1">
    <name type="scientific">Oryza meridionalis</name>
    <dbReference type="NCBI Taxonomy" id="40149"/>
    <lineage>
        <taxon>Eukaryota</taxon>
        <taxon>Viridiplantae</taxon>
        <taxon>Streptophyta</taxon>
        <taxon>Embryophyta</taxon>
        <taxon>Tracheophyta</taxon>
        <taxon>Spermatophyta</taxon>
        <taxon>Magnoliopsida</taxon>
        <taxon>Liliopsida</taxon>
        <taxon>Poales</taxon>
        <taxon>Poaceae</taxon>
        <taxon>BOP clade</taxon>
        <taxon>Oryzoideae</taxon>
        <taxon>Oryzeae</taxon>
        <taxon>Oryzinae</taxon>
        <taxon>Oryza</taxon>
    </lineage>
</organism>
<reference evidence="1" key="2">
    <citation type="submission" date="2018-05" db="EMBL/GenBank/DDBJ databases">
        <title>OmerRS3 (Oryza meridionalis Reference Sequence Version 3).</title>
        <authorList>
            <person name="Zhang J."/>
            <person name="Kudrna D."/>
            <person name="Lee S."/>
            <person name="Talag J."/>
            <person name="Welchert J."/>
            <person name="Wing R.A."/>
        </authorList>
    </citation>
    <scope>NUCLEOTIDE SEQUENCE [LARGE SCALE GENOMIC DNA]</scope>
    <source>
        <strain evidence="1">cv. OR44</strain>
    </source>
</reference>
<dbReference type="EnsemblPlants" id="OMERI02G12770.1">
    <property type="protein sequence ID" value="OMERI02G12770.1"/>
    <property type="gene ID" value="OMERI02G12770"/>
</dbReference>
<evidence type="ECO:0000313" key="1">
    <source>
        <dbReference type="EnsemblPlants" id="OMERI02G12770.1"/>
    </source>
</evidence>
<proteinExistence type="predicted"/>
<evidence type="ECO:0000313" key="2">
    <source>
        <dbReference type="Proteomes" id="UP000008021"/>
    </source>
</evidence>
<dbReference type="AlphaFoldDB" id="A0A0E0CJ00"/>
<dbReference type="Gramene" id="OMERI02G12770.1">
    <property type="protein sequence ID" value="OMERI02G12770.1"/>
    <property type="gene ID" value="OMERI02G12770"/>
</dbReference>
<accession>A0A0E0CJ00</accession>
<reference evidence="1" key="1">
    <citation type="submission" date="2015-04" db="UniProtKB">
        <authorList>
            <consortium name="EnsemblPlants"/>
        </authorList>
    </citation>
    <scope>IDENTIFICATION</scope>
</reference>
<dbReference type="Proteomes" id="UP000008021">
    <property type="component" value="Chromosome 2"/>
</dbReference>
<protein>
    <submittedName>
        <fullName evidence="1">Uncharacterized protein</fullName>
    </submittedName>
</protein>
<name>A0A0E0CJ00_9ORYZ</name>
<sequence>MAEEIKVVEGKEDSRFLDVSLASLSPGAAREVVTWPPLFPTSLLRLAVARAAAGKATRLQGRRRRGSPRLLALRQFGEPPGAATVVTARSAPFRPDLAEWLMAVGTTTAAGTGDGGGRDELRQVELWVMAAGMATAMGRRRWSLRIRLRHGGRRWAVHAGIPRLPLAFSSTPLGVGRRWW</sequence>